<gene>
    <name evidence="1" type="ORF">GPL21_34700</name>
</gene>
<reference evidence="1 2" key="1">
    <citation type="submission" date="2019-12" db="EMBL/GenBank/DDBJ databases">
        <title>Draft genome sequences Bradyrhizobium cajani AMBPC1010, Bradyrhizobium pachyrhizi AMBPC1040 and Bradyrhizobium yuanmingense ALSPC3051, three plant growth promoting strains isolated from nodules of Cajanus cajan L. in Dominican Republic.</title>
        <authorList>
            <person name="Flores-Felix J.D."/>
            <person name="Araujo J."/>
            <person name="Diaz-Alcantara C."/>
            <person name="Gonzalez-Andres F."/>
            <person name="Velazquez E."/>
        </authorList>
    </citation>
    <scope>NUCLEOTIDE SEQUENCE [LARGE SCALE GENOMIC DNA]</scope>
    <source>
        <strain evidence="1 2">1040</strain>
    </source>
</reference>
<accession>A0A844T2B9</accession>
<organism evidence="1 2">
    <name type="scientific">Bradyrhizobium pachyrhizi</name>
    <dbReference type="NCBI Taxonomy" id="280333"/>
    <lineage>
        <taxon>Bacteria</taxon>
        <taxon>Pseudomonadati</taxon>
        <taxon>Pseudomonadota</taxon>
        <taxon>Alphaproteobacteria</taxon>
        <taxon>Hyphomicrobiales</taxon>
        <taxon>Nitrobacteraceae</taxon>
        <taxon>Bradyrhizobium</taxon>
    </lineage>
</organism>
<dbReference type="AlphaFoldDB" id="A0A844T2B9"/>
<dbReference type="RefSeq" id="WP_157348222.1">
    <property type="nucleotide sequence ID" value="NZ_WQNF01000040.1"/>
</dbReference>
<keyword evidence="2" id="KW-1185">Reference proteome</keyword>
<comment type="caution">
    <text evidence="1">The sequence shown here is derived from an EMBL/GenBank/DDBJ whole genome shotgun (WGS) entry which is preliminary data.</text>
</comment>
<dbReference type="EMBL" id="WQNF01000040">
    <property type="protein sequence ID" value="MVT70234.1"/>
    <property type="molecule type" value="Genomic_DNA"/>
</dbReference>
<evidence type="ECO:0000313" key="1">
    <source>
        <dbReference type="EMBL" id="MVT70234.1"/>
    </source>
</evidence>
<proteinExistence type="predicted"/>
<protein>
    <submittedName>
        <fullName evidence="1">Uncharacterized protein</fullName>
    </submittedName>
</protein>
<sequence>MVWNVNTIKDPGAMSHCCTDNYEGELDLLQIFEAISVNDPDKIEFEFSEGYQIPLGRGARFRQ</sequence>
<evidence type="ECO:0000313" key="2">
    <source>
        <dbReference type="Proteomes" id="UP000436468"/>
    </source>
</evidence>
<dbReference type="Proteomes" id="UP000436468">
    <property type="component" value="Unassembled WGS sequence"/>
</dbReference>
<name>A0A844T2B9_9BRAD</name>